<dbReference type="EMBL" id="JBANMG010000006">
    <property type="protein sequence ID" value="KAK6952070.1"/>
    <property type="molecule type" value="Genomic_DNA"/>
</dbReference>
<evidence type="ECO:0000256" key="1">
    <source>
        <dbReference type="SAM" id="MobiDB-lite"/>
    </source>
</evidence>
<reference evidence="3 4" key="1">
    <citation type="journal article" date="2024" name="Front Chem Biol">
        <title>Unveiling the potential of Daldinia eschscholtzii MFLUCC 19-0629 through bioactivity and bioinformatics studies for enhanced sustainable agriculture production.</title>
        <authorList>
            <person name="Brooks S."/>
            <person name="Weaver J.A."/>
            <person name="Klomchit A."/>
            <person name="Alharthi S.A."/>
            <person name="Onlamun T."/>
            <person name="Nurani R."/>
            <person name="Vong T.K."/>
            <person name="Alberti F."/>
            <person name="Greco C."/>
        </authorList>
    </citation>
    <scope>NUCLEOTIDE SEQUENCE [LARGE SCALE GENOMIC DNA]</scope>
    <source>
        <strain evidence="3">MFLUCC 19-0629</strain>
    </source>
</reference>
<feature type="region of interest" description="Disordered" evidence="1">
    <location>
        <begin position="1"/>
        <end position="31"/>
    </location>
</feature>
<evidence type="ECO:0000256" key="2">
    <source>
        <dbReference type="SAM" id="Phobius"/>
    </source>
</evidence>
<keyword evidence="2" id="KW-0812">Transmembrane</keyword>
<protein>
    <submittedName>
        <fullName evidence="3">Uncharacterized protein</fullName>
    </submittedName>
</protein>
<accession>A0AAX6MHD5</accession>
<feature type="transmembrane region" description="Helical" evidence="2">
    <location>
        <begin position="41"/>
        <end position="61"/>
    </location>
</feature>
<evidence type="ECO:0000313" key="3">
    <source>
        <dbReference type="EMBL" id="KAK6952070.1"/>
    </source>
</evidence>
<keyword evidence="2" id="KW-1133">Transmembrane helix</keyword>
<comment type="caution">
    <text evidence="3">The sequence shown here is derived from an EMBL/GenBank/DDBJ whole genome shotgun (WGS) entry which is preliminary data.</text>
</comment>
<gene>
    <name evidence="3" type="ORF">Daesc_006599</name>
</gene>
<sequence length="156" mass="16758">MAALPTSDDDHYNAGSPLDGGAPPSDLGNSGTHYQPTGLEIGVITGVCGLVLITVIGVFVWRARKNRFAKGASALHSGPDTAHSEGSPQPHEGNEPIPPPKDTRFGAVKNEEPASFDQHIPLPSSRNEEVQWSHWTPIRREGNSGHVEEHEIASRF</sequence>
<organism evidence="3 4">
    <name type="scientific">Daldinia eschscholtzii</name>
    <dbReference type="NCBI Taxonomy" id="292717"/>
    <lineage>
        <taxon>Eukaryota</taxon>
        <taxon>Fungi</taxon>
        <taxon>Dikarya</taxon>
        <taxon>Ascomycota</taxon>
        <taxon>Pezizomycotina</taxon>
        <taxon>Sordariomycetes</taxon>
        <taxon>Xylariomycetidae</taxon>
        <taxon>Xylariales</taxon>
        <taxon>Hypoxylaceae</taxon>
        <taxon>Daldinia</taxon>
    </lineage>
</organism>
<dbReference type="Proteomes" id="UP001369815">
    <property type="component" value="Unassembled WGS sequence"/>
</dbReference>
<proteinExistence type="predicted"/>
<name>A0AAX6MHD5_9PEZI</name>
<evidence type="ECO:0000313" key="4">
    <source>
        <dbReference type="Proteomes" id="UP001369815"/>
    </source>
</evidence>
<feature type="compositionally biased region" description="Basic and acidic residues" evidence="1">
    <location>
        <begin position="138"/>
        <end position="156"/>
    </location>
</feature>
<keyword evidence="2" id="KW-0472">Membrane</keyword>
<feature type="region of interest" description="Disordered" evidence="1">
    <location>
        <begin position="71"/>
        <end position="156"/>
    </location>
</feature>
<keyword evidence="4" id="KW-1185">Reference proteome</keyword>
<dbReference type="AlphaFoldDB" id="A0AAX6MHD5"/>
<feature type="compositionally biased region" description="Basic and acidic residues" evidence="1">
    <location>
        <begin position="101"/>
        <end position="112"/>
    </location>
</feature>